<proteinExistence type="predicted"/>
<evidence type="ECO:0000313" key="2">
    <source>
        <dbReference type="Proteomes" id="UP001431209"/>
    </source>
</evidence>
<evidence type="ECO:0000313" key="1">
    <source>
        <dbReference type="EMBL" id="KAL0485479.1"/>
    </source>
</evidence>
<dbReference type="Proteomes" id="UP001431209">
    <property type="component" value="Unassembled WGS sequence"/>
</dbReference>
<name>A0AAW2Z812_9EUKA</name>
<gene>
    <name evidence="1" type="ORF">AKO1_003058</name>
</gene>
<dbReference type="AlphaFoldDB" id="A0AAW2Z812"/>
<dbReference type="EMBL" id="JAOPGA020001139">
    <property type="protein sequence ID" value="KAL0485479.1"/>
    <property type="molecule type" value="Genomic_DNA"/>
</dbReference>
<reference evidence="1 2" key="1">
    <citation type="submission" date="2024-03" db="EMBL/GenBank/DDBJ databases">
        <title>The Acrasis kona genome and developmental transcriptomes reveal deep origins of eukaryotic multicellular pathways.</title>
        <authorList>
            <person name="Sheikh S."/>
            <person name="Fu C.-J."/>
            <person name="Brown M.W."/>
            <person name="Baldauf S.L."/>
        </authorList>
    </citation>
    <scope>NUCLEOTIDE SEQUENCE [LARGE SCALE GENOMIC DNA]</scope>
    <source>
        <strain evidence="1 2">ATCC MYA-3509</strain>
    </source>
</reference>
<sequence length="187" mass="21066">MYEDDDSDDGFIDLGAFMNGQGGGTAEFHFSDFGGFEEDSEFDSEEEEVSTEPTKEEKAVIKHVANLLSEHKELAKMFGGLRKINRCVAEEVDSRDVYDKNRTDKLITFTFMGTKKNGTCTFVCQTLKSPDPRKGHEQNKIMMTTSNITFTSKRSIYEVECHSRQCFVVNDSVVSAATIVDAQIKER</sequence>
<organism evidence="1 2">
    <name type="scientific">Acrasis kona</name>
    <dbReference type="NCBI Taxonomy" id="1008807"/>
    <lineage>
        <taxon>Eukaryota</taxon>
        <taxon>Discoba</taxon>
        <taxon>Heterolobosea</taxon>
        <taxon>Tetramitia</taxon>
        <taxon>Eutetramitia</taxon>
        <taxon>Acrasidae</taxon>
        <taxon>Acrasis</taxon>
    </lineage>
</organism>
<comment type="caution">
    <text evidence="1">The sequence shown here is derived from an EMBL/GenBank/DDBJ whole genome shotgun (WGS) entry which is preliminary data.</text>
</comment>
<protein>
    <submittedName>
        <fullName evidence="1">CTTNBP2</fullName>
    </submittedName>
</protein>
<keyword evidence="2" id="KW-1185">Reference proteome</keyword>
<accession>A0AAW2Z812</accession>